<dbReference type="Proteomes" id="UP001144978">
    <property type="component" value="Unassembled WGS sequence"/>
</dbReference>
<evidence type="ECO:0000313" key="2">
    <source>
        <dbReference type="Proteomes" id="UP001144978"/>
    </source>
</evidence>
<keyword evidence="2" id="KW-1185">Reference proteome</keyword>
<gene>
    <name evidence="1" type="ORF">NUW54_g9482</name>
</gene>
<dbReference type="EMBL" id="JANSHE010003183">
    <property type="protein sequence ID" value="KAJ2987245.1"/>
    <property type="molecule type" value="Genomic_DNA"/>
</dbReference>
<comment type="caution">
    <text evidence="1">The sequence shown here is derived from an EMBL/GenBank/DDBJ whole genome shotgun (WGS) entry which is preliminary data.</text>
</comment>
<sequence>MRRSKSGSYRRLQVAFVGDSDAELPSWSNSLSTGLPSLVPTDLLSVQATLYHPNSLRTRSTPVHSTYLPIMGNRREDVKIFFEYQRDEDGRLLRAPGGHHYLPTENARRAQVEKLRRFYAAYPPVLELSEDCYPKVPKQEPGPLRRFRGWAHTFDFLKLYATKNKLEVPLRSEELAERYGKTSFIYGEFKPAEAEDEELQRDLAAGLILPVREHLERIAGPGVILPYRFPFSGEDAEGSRAHTSGVAERVQKAMQECDPDIQLLWWYDLATLGVNLLPPGI</sequence>
<protein>
    <submittedName>
        <fullName evidence="1">Uncharacterized protein</fullName>
    </submittedName>
</protein>
<reference evidence="1" key="1">
    <citation type="submission" date="2022-08" db="EMBL/GenBank/DDBJ databases">
        <title>Genome Sequence of Pycnoporus sanguineus.</title>
        <authorList>
            <person name="Buettner E."/>
        </authorList>
    </citation>
    <scope>NUCLEOTIDE SEQUENCE</scope>
    <source>
        <strain evidence="1">CG-C14</strain>
    </source>
</reference>
<name>A0ACC1P8M1_9APHY</name>
<evidence type="ECO:0000313" key="1">
    <source>
        <dbReference type="EMBL" id="KAJ2987245.1"/>
    </source>
</evidence>
<organism evidence="1 2">
    <name type="scientific">Trametes sanguinea</name>
    <dbReference type="NCBI Taxonomy" id="158606"/>
    <lineage>
        <taxon>Eukaryota</taxon>
        <taxon>Fungi</taxon>
        <taxon>Dikarya</taxon>
        <taxon>Basidiomycota</taxon>
        <taxon>Agaricomycotina</taxon>
        <taxon>Agaricomycetes</taxon>
        <taxon>Polyporales</taxon>
        <taxon>Polyporaceae</taxon>
        <taxon>Trametes</taxon>
    </lineage>
</organism>
<proteinExistence type="predicted"/>
<accession>A0ACC1P8M1</accession>